<dbReference type="AlphaFoldDB" id="A0A7X3MX73"/>
<feature type="region of interest" description="Disordered" evidence="1">
    <location>
        <begin position="1"/>
        <end position="30"/>
    </location>
</feature>
<protein>
    <submittedName>
        <fullName evidence="2">Uncharacterized protein</fullName>
    </submittedName>
</protein>
<dbReference type="Proteomes" id="UP000436483">
    <property type="component" value="Unassembled WGS sequence"/>
</dbReference>
<reference evidence="2 3" key="2">
    <citation type="submission" date="2020-01" db="EMBL/GenBank/DDBJ databases">
        <title>Microvirga sp. nov., an arsenate reduction bacterium isolated from Tibet hotspring sediments.</title>
        <authorList>
            <person name="Xian W.-D."/>
            <person name="Li W.-J."/>
        </authorList>
    </citation>
    <scope>NUCLEOTIDE SEQUENCE [LARGE SCALE GENOMIC DNA]</scope>
    <source>
        <strain evidence="2 3">KCTC 23863</strain>
    </source>
</reference>
<reference evidence="2 3" key="1">
    <citation type="submission" date="2019-12" db="EMBL/GenBank/DDBJ databases">
        <authorList>
            <person name="Yuan C.-G."/>
        </authorList>
    </citation>
    <scope>NUCLEOTIDE SEQUENCE [LARGE SCALE GENOMIC DNA]</scope>
    <source>
        <strain evidence="2 3">KCTC 23863</strain>
    </source>
</reference>
<sequence length="51" mass="5430">MTRIPDFSSLGWTSAPEASPAAQPRAEPWLTPEGIAVKAAYGPEDRAGIDF</sequence>
<evidence type="ECO:0000313" key="2">
    <source>
        <dbReference type="EMBL" id="MXQ14902.1"/>
    </source>
</evidence>
<keyword evidence="3" id="KW-1185">Reference proteome</keyword>
<evidence type="ECO:0000313" key="3">
    <source>
        <dbReference type="Proteomes" id="UP000436483"/>
    </source>
</evidence>
<comment type="caution">
    <text evidence="2">The sequence shown here is derived from an EMBL/GenBank/DDBJ whole genome shotgun (WGS) entry which is preliminary data.</text>
</comment>
<name>A0A7X3MX73_9HYPH</name>
<dbReference type="EMBL" id="WURB01000062">
    <property type="protein sequence ID" value="MXQ14902.1"/>
    <property type="molecule type" value="Genomic_DNA"/>
</dbReference>
<feature type="non-terminal residue" evidence="2">
    <location>
        <position position="51"/>
    </location>
</feature>
<accession>A0A7X3MX73</accession>
<gene>
    <name evidence="2" type="ORF">GR328_26405</name>
</gene>
<organism evidence="2 3">
    <name type="scientific">Microvirga makkahensis</name>
    <dbReference type="NCBI Taxonomy" id="1128670"/>
    <lineage>
        <taxon>Bacteria</taxon>
        <taxon>Pseudomonadati</taxon>
        <taxon>Pseudomonadota</taxon>
        <taxon>Alphaproteobacteria</taxon>
        <taxon>Hyphomicrobiales</taxon>
        <taxon>Methylobacteriaceae</taxon>
        <taxon>Microvirga</taxon>
    </lineage>
</organism>
<proteinExistence type="predicted"/>
<evidence type="ECO:0000256" key="1">
    <source>
        <dbReference type="SAM" id="MobiDB-lite"/>
    </source>
</evidence>